<dbReference type="OrthoDB" id="2643984at2"/>
<reference evidence="3 4" key="1">
    <citation type="submission" date="2019-05" db="EMBL/GenBank/DDBJ databases">
        <title>We sequenced the genome of Paenibacillus hemerocallicola KCTC 33185 for further insight into its adaptation and study the phylogeny of Paenibacillus.</title>
        <authorList>
            <person name="Narsing Rao M.P."/>
        </authorList>
    </citation>
    <scope>NUCLEOTIDE SEQUENCE [LARGE SCALE GENOMIC DNA]</scope>
    <source>
        <strain evidence="3 4">KCTC 33185</strain>
    </source>
</reference>
<dbReference type="EMBL" id="VDCQ01000038">
    <property type="protein sequence ID" value="TNJ63736.1"/>
    <property type="molecule type" value="Genomic_DNA"/>
</dbReference>
<accession>A0A5C4T4E7</accession>
<dbReference type="Gene3D" id="3.40.190.10">
    <property type="entry name" value="Periplasmic binding protein-like II"/>
    <property type="match status" value="1"/>
</dbReference>
<feature type="region of interest" description="Disordered" evidence="1">
    <location>
        <begin position="428"/>
        <end position="450"/>
    </location>
</feature>
<sequence length="450" mass="50190">MKKWVLGSMAVGLAMTGVLAGCSGKSEENEAGGAAGSDKVVTLKLWGAVPPESGPAKVVENWNKTHPNIQVEYTRYVNDDVGNTKLETALLANGQVDLFVSYRTDRAVKRVEAGMTQPLDEYVAKDNINLTENFGEKAITRFGGKVHYIPAIILNDFVSLNKKKLDAAGLPVPQSWTWDDYTKYAQKMTSGEGPNKVWGSYIGGPTPKIYEYIVDRGVKVALGPDILYKSDGTSNFDNPAFKQILDHQVNLENNLKVQMPYAEAKASKTQGDQIFLSEKSAMLWWTSAVIRSIKDTKNFPHDFITAFAPAPKLHADDKFITGGTGYLDFVSINSRSKEKEAAWQFLKWYVMEGNEPMIPDGRVPSWKKADVNKVVSQILGDQAEKLFDVESFKRSLFLDKEFIVDTKFDKIPELQKIVEEEAQRALIGEQTTQQAVDNMKKRSDAELKQK</sequence>
<dbReference type="SUPFAM" id="SSF53850">
    <property type="entry name" value="Periplasmic binding protein-like II"/>
    <property type="match status" value="1"/>
</dbReference>
<evidence type="ECO:0000313" key="4">
    <source>
        <dbReference type="Proteomes" id="UP000307943"/>
    </source>
</evidence>
<dbReference type="PANTHER" id="PTHR43649:SF12">
    <property type="entry name" value="DIACETYLCHITOBIOSE BINDING PROTEIN DASA"/>
    <property type="match status" value="1"/>
</dbReference>
<gene>
    <name evidence="3" type="ORF">FE784_23735</name>
</gene>
<dbReference type="RefSeq" id="WP_139604748.1">
    <property type="nucleotide sequence ID" value="NZ_VDCQ01000038.1"/>
</dbReference>
<organism evidence="3 4">
    <name type="scientific">Paenibacillus hemerocallicola</name>
    <dbReference type="NCBI Taxonomy" id="1172614"/>
    <lineage>
        <taxon>Bacteria</taxon>
        <taxon>Bacillati</taxon>
        <taxon>Bacillota</taxon>
        <taxon>Bacilli</taxon>
        <taxon>Bacillales</taxon>
        <taxon>Paenibacillaceae</taxon>
        <taxon>Paenibacillus</taxon>
    </lineage>
</organism>
<evidence type="ECO:0000256" key="1">
    <source>
        <dbReference type="SAM" id="MobiDB-lite"/>
    </source>
</evidence>
<dbReference type="InterPro" id="IPR006059">
    <property type="entry name" value="SBP"/>
</dbReference>
<dbReference type="Pfam" id="PF01547">
    <property type="entry name" value="SBP_bac_1"/>
    <property type="match status" value="1"/>
</dbReference>
<dbReference type="PANTHER" id="PTHR43649">
    <property type="entry name" value="ARABINOSE-BINDING PROTEIN-RELATED"/>
    <property type="match status" value="1"/>
</dbReference>
<dbReference type="PROSITE" id="PS51257">
    <property type="entry name" value="PROKAR_LIPOPROTEIN"/>
    <property type="match status" value="1"/>
</dbReference>
<dbReference type="InterPro" id="IPR050490">
    <property type="entry name" value="Bact_solute-bd_prot1"/>
</dbReference>
<proteinExistence type="predicted"/>
<evidence type="ECO:0000313" key="3">
    <source>
        <dbReference type="EMBL" id="TNJ63736.1"/>
    </source>
</evidence>
<name>A0A5C4T4E7_9BACL</name>
<feature type="signal peptide" evidence="2">
    <location>
        <begin position="1"/>
        <end position="20"/>
    </location>
</feature>
<feature type="chain" id="PRO_5038864076" evidence="2">
    <location>
        <begin position="21"/>
        <end position="450"/>
    </location>
</feature>
<dbReference type="Proteomes" id="UP000307943">
    <property type="component" value="Unassembled WGS sequence"/>
</dbReference>
<feature type="compositionally biased region" description="Basic and acidic residues" evidence="1">
    <location>
        <begin position="438"/>
        <end position="450"/>
    </location>
</feature>
<evidence type="ECO:0000256" key="2">
    <source>
        <dbReference type="SAM" id="SignalP"/>
    </source>
</evidence>
<dbReference type="AlphaFoldDB" id="A0A5C4T4E7"/>
<comment type="caution">
    <text evidence="3">The sequence shown here is derived from an EMBL/GenBank/DDBJ whole genome shotgun (WGS) entry which is preliminary data.</text>
</comment>
<keyword evidence="2" id="KW-0732">Signal</keyword>
<keyword evidence="4" id="KW-1185">Reference proteome</keyword>
<protein>
    <submittedName>
        <fullName evidence="3">Extracellular solute-binding protein</fullName>
    </submittedName>
</protein>